<dbReference type="PIRSF" id="PIRSF001259">
    <property type="entry name" value="RibA"/>
    <property type="match status" value="1"/>
</dbReference>
<keyword evidence="14 20" id="KW-0342">GTP-binding</keyword>
<dbReference type="NCBIfam" id="NF001591">
    <property type="entry name" value="PRK00393.1"/>
    <property type="match status" value="1"/>
</dbReference>
<comment type="pathway">
    <text evidence="5 20">Cofactor biosynthesis; riboflavin biosynthesis; 5-amino-6-(D-ribitylamino)uracil from GTP: step 1/4.</text>
</comment>
<comment type="caution">
    <text evidence="22">The sequence shown here is derived from an EMBL/GenBank/DDBJ whole genome shotgun (WGS) entry which is preliminary data.</text>
</comment>
<dbReference type="CDD" id="cd00641">
    <property type="entry name" value="GTP_cyclohydro2"/>
    <property type="match status" value="1"/>
</dbReference>
<evidence type="ECO:0000256" key="11">
    <source>
        <dbReference type="ARBA" id="ARBA00022801"/>
    </source>
</evidence>
<comment type="catalytic activity">
    <reaction evidence="19 20">
        <text>GTP + 4 H2O = 2,5-diamino-6-hydroxy-4-(5-phosphoribosylamino)-pyrimidine + formate + 2 phosphate + 3 H(+)</text>
        <dbReference type="Rhea" id="RHEA:23704"/>
        <dbReference type="ChEBI" id="CHEBI:15377"/>
        <dbReference type="ChEBI" id="CHEBI:15378"/>
        <dbReference type="ChEBI" id="CHEBI:15740"/>
        <dbReference type="ChEBI" id="CHEBI:37565"/>
        <dbReference type="ChEBI" id="CHEBI:43474"/>
        <dbReference type="ChEBI" id="CHEBI:58614"/>
        <dbReference type="EC" id="3.5.4.25"/>
    </reaction>
</comment>
<protein>
    <recommendedName>
        <fullName evidence="20">GTP cyclohydrolase-2</fullName>
        <ecNumber evidence="20">3.5.4.25</ecNumber>
    </recommendedName>
    <alternativeName>
        <fullName evidence="20">GTP cyclohydrolase II</fullName>
    </alternativeName>
</protein>
<dbReference type="InterPro" id="IPR000926">
    <property type="entry name" value="RibA"/>
</dbReference>
<evidence type="ECO:0000256" key="14">
    <source>
        <dbReference type="ARBA" id="ARBA00023134"/>
    </source>
</evidence>
<feature type="binding site" evidence="20">
    <location>
        <begin position="261"/>
        <end position="265"/>
    </location>
    <ligand>
        <name>GTP</name>
        <dbReference type="ChEBI" id="CHEBI:37565"/>
    </ligand>
</feature>
<dbReference type="Proteomes" id="UP000006043">
    <property type="component" value="Unassembled WGS sequence"/>
</dbReference>
<dbReference type="UniPathway" id="UPA00275">
    <property type="reaction ID" value="UER00399"/>
</dbReference>
<comment type="function">
    <text evidence="18 20">Catalyzes the conversion of GTP to 2,5-diamino-6-ribosylamino-4(3H)-pyrimidinone 5'-phosphate (DARP), formate and pyrophosphate.</text>
</comment>
<keyword evidence="12 20" id="KW-0862">Zinc</keyword>
<evidence type="ECO:0000256" key="9">
    <source>
        <dbReference type="ARBA" id="ARBA00022723"/>
    </source>
</evidence>
<feature type="domain" description="GTP cyclohydrolase II" evidence="21">
    <location>
        <begin position="216"/>
        <end position="380"/>
    </location>
</feature>
<evidence type="ECO:0000256" key="20">
    <source>
        <dbReference type="HAMAP-Rule" id="MF_00179"/>
    </source>
</evidence>
<keyword evidence="13" id="KW-0460">Magnesium</keyword>
<feature type="binding site" evidence="20">
    <location>
        <position position="282"/>
    </location>
    <ligand>
        <name>GTP</name>
        <dbReference type="ChEBI" id="CHEBI:37565"/>
    </ligand>
</feature>
<comment type="similarity">
    <text evidence="7">In the N-terminal section; belongs to the DHBP synthase family.</text>
</comment>
<dbReference type="NCBIfam" id="TIGR00505">
    <property type="entry name" value="ribA"/>
    <property type="match status" value="1"/>
</dbReference>
<feature type="binding site" evidence="20">
    <location>
        <position position="279"/>
    </location>
    <ligand>
        <name>Zn(2+)</name>
        <dbReference type="ChEBI" id="CHEBI:29105"/>
        <note>catalytic</note>
    </ligand>
</feature>
<dbReference type="AlphaFoldDB" id="K0V381"/>
<keyword evidence="15" id="KW-0464">Manganese</keyword>
<feature type="active site" description="Proton acceptor" evidence="20">
    <location>
        <position position="338"/>
    </location>
</feature>
<dbReference type="InterPro" id="IPR032677">
    <property type="entry name" value="GTP_cyclohydro_II"/>
</dbReference>
<dbReference type="Pfam" id="PF00926">
    <property type="entry name" value="DHBP_synthase"/>
    <property type="match status" value="1"/>
</dbReference>
<dbReference type="SUPFAM" id="SSF55821">
    <property type="entry name" value="YrdC/RibB"/>
    <property type="match status" value="1"/>
</dbReference>
<evidence type="ECO:0000313" key="23">
    <source>
        <dbReference type="Proteomes" id="UP000006043"/>
    </source>
</evidence>
<feature type="binding site" evidence="20">
    <location>
        <position position="326"/>
    </location>
    <ligand>
        <name>GTP</name>
        <dbReference type="ChEBI" id="CHEBI:37565"/>
    </ligand>
</feature>
<dbReference type="InterPro" id="IPR017945">
    <property type="entry name" value="DHBP_synth_RibB-like_a/b_dom"/>
</dbReference>
<evidence type="ECO:0000256" key="3">
    <source>
        <dbReference type="ARBA" id="ARBA00001946"/>
    </source>
</evidence>
<dbReference type="GO" id="GO:0009231">
    <property type="term" value="P:riboflavin biosynthetic process"/>
    <property type="evidence" value="ECO:0007669"/>
    <property type="project" value="UniProtKB-UniRule"/>
</dbReference>
<evidence type="ECO:0000259" key="21">
    <source>
        <dbReference type="Pfam" id="PF00925"/>
    </source>
</evidence>
<dbReference type="PATRIC" id="fig|1214102.3.peg.3646"/>
<evidence type="ECO:0000256" key="16">
    <source>
        <dbReference type="ARBA" id="ARBA00023239"/>
    </source>
</evidence>
<dbReference type="InterPro" id="IPR000422">
    <property type="entry name" value="DHBP_synthase_RibB"/>
</dbReference>
<evidence type="ECO:0000256" key="5">
    <source>
        <dbReference type="ARBA" id="ARBA00004853"/>
    </source>
</evidence>
<keyword evidence="17" id="KW-0511">Multifunctional enzyme</keyword>
<dbReference type="GO" id="GO:0005829">
    <property type="term" value="C:cytosol"/>
    <property type="evidence" value="ECO:0007669"/>
    <property type="project" value="TreeGrafter"/>
</dbReference>
<keyword evidence="11 20" id="KW-0378">Hydrolase</keyword>
<dbReference type="NCBIfam" id="TIGR00506">
    <property type="entry name" value="ribB"/>
    <property type="match status" value="1"/>
</dbReference>
<comment type="cofactor">
    <cofactor evidence="20">
        <name>Zn(2+)</name>
        <dbReference type="ChEBI" id="CHEBI:29105"/>
    </cofactor>
    <text evidence="20">Binds 1 zinc ion per subunit.</text>
</comment>
<dbReference type="HAMAP" id="MF_00179">
    <property type="entry name" value="RibA"/>
    <property type="match status" value="1"/>
</dbReference>
<proteinExistence type="inferred from homology"/>
<dbReference type="GO" id="GO:0003935">
    <property type="term" value="F:GTP cyclohydrolase II activity"/>
    <property type="evidence" value="ECO:0007669"/>
    <property type="project" value="UniProtKB-UniRule"/>
</dbReference>
<comment type="cofactor">
    <cofactor evidence="2">
        <name>Mn(2+)</name>
        <dbReference type="ChEBI" id="CHEBI:29035"/>
    </cofactor>
</comment>
<dbReference type="Pfam" id="PF00925">
    <property type="entry name" value="GTP_cyclohydro2"/>
    <property type="match status" value="1"/>
</dbReference>
<dbReference type="GO" id="GO:0008270">
    <property type="term" value="F:zinc ion binding"/>
    <property type="evidence" value="ECO:0007669"/>
    <property type="project" value="UniProtKB-UniRule"/>
</dbReference>
<name>K0V381_MYCFO</name>
<evidence type="ECO:0000256" key="18">
    <source>
        <dbReference type="ARBA" id="ARBA00043932"/>
    </source>
</evidence>
<evidence type="ECO:0000256" key="2">
    <source>
        <dbReference type="ARBA" id="ARBA00001936"/>
    </source>
</evidence>
<reference evidence="22 23" key="1">
    <citation type="journal article" date="2012" name="J. Bacteriol.">
        <title>Complete Genome Sequence of Mycobacterium fortuitum subsp. fortuitum Type Strain DSM46621.</title>
        <authorList>
            <person name="Ho Y.S."/>
            <person name="Adroub S.A."/>
            <person name="Aleisa F."/>
            <person name="Mahmood H."/>
            <person name="Othoum G."/>
            <person name="Rashid F."/>
            <person name="Zaher M."/>
            <person name="Ali S."/>
            <person name="Bitter W."/>
            <person name="Pain A."/>
            <person name="Abdallah A.M."/>
        </authorList>
    </citation>
    <scope>NUCLEOTIDE SEQUENCE [LARGE SCALE GENOMIC DNA]</scope>
    <source>
        <strain evidence="23">DSM46621</strain>
    </source>
</reference>
<feature type="binding site" evidence="20">
    <location>
        <position position="361"/>
    </location>
    <ligand>
        <name>GTP</name>
        <dbReference type="ChEBI" id="CHEBI:37565"/>
    </ligand>
</feature>
<dbReference type="PANTHER" id="PTHR21327">
    <property type="entry name" value="GTP CYCLOHYDROLASE II-RELATED"/>
    <property type="match status" value="1"/>
</dbReference>
<evidence type="ECO:0000256" key="13">
    <source>
        <dbReference type="ARBA" id="ARBA00022842"/>
    </source>
</evidence>
<feature type="binding site" evidence="20">
    <location>
        <position position="366"/>
    </location>
    <ligand>
        <name>GTP</name>
        <dbReference type="ChEBI" id="CHEBI:37565"/>
    </ligand>
</feature>
<dbReference type="GeneID" id="93410840"/>
<dbReference type="SUPFAM" id="SSF142695">
    <property type="entry name" value="RibA-like"/>
    <property type="match status" value="1"/>
</dbReference>
<dbReference type="Gene3D" id="3.90.870.10">
    <property type="entry name" value="DHBP synthase"/>
    <property type="match status" value="1"/>
</dbReference>
<feature type="binding site" evidence="20">
    <location>
        <begin position="304"/>
        <end position="306"/>
    </location>
    <ligand>
        <name>GTP</name>
        <dbReference type="ChEBI" id="CHEBI:37565"/>
    </ligand>
</feature>
<evidence type="ECO:0000256" key="19">
    <source>
        <dbReference type="ARBA" id="ARBA00049295"/>
    </source>
</evidence>
<comment type="pathway">
    <text evidence="6">Cofactor biosynthesis; riboflavin biosynthesis; 2-hydroxy-3-oxobutyl phosphate from D-ribulose 5-phosphate: step 1/1.</text>
</comment>
<keyword evidence="16" id="KW-0456">Lyase</keyword>
<dbReference type="EMBL" id="ALQB01000078">
    <property type="protein sequence ID" value="EJZ11860.1"/>
    <property type="molecule type" value="Genomic_DNA"/>
</dbReference>
<evidence type="ECO:0000256" key="1">
    <source>
        <dbReference type="ARBA" id="ARBA00000141"/>
    </source>
</evidence>
<organism evidence="22 23">
    <name type="scientific">Mycolicibacterium fortuitum subsp. fortuitum DSM 46621 = ATCC 6841 = JCM 6387</name>
    <dbReference type="NCBI Taxonomy" id="1214102"/>
    <lineage>
        <taxon>Bacteria</taxon>
        <taxon>Bacillati</taxon>
        <taxon>Actinomycetota</taxon>
        <taxon>Actinomycetes</taxon>
        <taxon>Mycobacteriales</taxon>
        <taxon>Mycobacteriaceae</taxon>
        <taxon>Mycolicibacterium</taxon>
    </lineage>
</organism>
<dbReference type="RefSeq" id="WP_003881671.1">
    <property type="nucleotide sequence ID" value="NZ_JH814726.1"/>
</dbReference>
<feature type="active site" description="Nucleophile" evidence="20">
    <location>
        <position position="340"/>
    </location>
</feature>
<sequence length="408" mass="43508">MPVGRRAAVHHDAVDIAIERLQAGQMVIVVDDPERENEGDLVMAAQFVSAPNMAFMVRHTTGIICAPMTDERADALGLPLMVTASTDPHGTAFTVSVDAEGTGTGVSAQDRAATVAALAAATTTSSDLRIPGHIFPLRARAGGVLERGGHTEAAVDLMRLAGLDEVGVISELVADDGDMLRGQALMQFAADHHLAVVSIAELKARRSQQRVRLSGTSQLPTAYGLFEARSYREGPTGQEHLVLIAGELDALRATAAGALVRVHSECLTGDLASSLRCDCGDQLRESLQLVADNGGIVIYLRGHEGRGIGLSDKLRAYTLQDAGRDTVDANLDLGLPVDSRDYAAAADILTDLDVPRIRLISNNPAKRDGLSRHGIQVTECLHLPSHRTAHNVDYLRTKRDRMGHAIDI</sequence>
<keyword evidence="8 20" id="KW-0686">Riboflavin biosynthesis</keyword>
<gene>
    <name evidence="20" type="primary">ribA</name>
    <name evidence="22" type="ORF">MFORT_18368</name>
</gene>
<dbReference type="PANTHER" id="PTHR21327:SF18">
    <property type="entry name" value="3,4-DIHYDROXY-2-BUTANONE 4-PHOSPHATE SYNTHASE"/>
    <property type="match status" value="1"/>
</dbReference>
<dbReference type="InterPro" id="IPR036144">
    <property type="entry name" value="RibA-like_sf"/>
</dbReference>
<evidence type="ECO:0000256" key="7">
    <source>
        <dbReference type="ARBA" id="ARBA00005520"/>
    </source>
</evidence>
<accession>K0V381</accession>
<dbReference type="GO" id="GO:0005525">
    <property type="term" value="F:GTP binding"/>
    <property type="evidence" value="ECO:0007669"/>
    <property type="project" value="UniProtKB-KW"/>
</dbReference>
<keyword evidence="10 20" id="KW-0547">Nucleotide-binding</keyword>
<comment type="function">
    <text evidence="4">Catalyzes the conversion of D-ribulose 5-phosphate to formate and 3,4-dihydroxy-2-butanone 4-phosphate.</text>
</comment>
<evidence type="ECO:0000256" key="6">
    <source>
        <dbReference type="ARBA" id="ARBA00004904"/>
    </source>
</evidence>
<comment type="cofactor">
    <cofactor evidence="3">
        <name>Mg(2+)</name>
        <dbReference type="ChEBI" id="CHEBI:18420"/>
    </cofactor>
</comment>
<dbReference type="FunFam" id="3.40.50.10990:FF:000001">
    <property type="entry name" value="Riboflavin biosynthesis protein RibBA"/>
    <property type="match status" value="1"/>
</dbReference>
<keyword evidence="9 20" id="KW-0479">Metal-binding</keyword>
<evidence type="ECO:0000256" key="17">
    <source>
        <dbReference type="ARBA" id="ARBA00023268"/>
    </source>
</evidence>
<evidence type="ECO:0000256" key="8">
    <source>
        <dbReference type="ARBA" id="ARBA00022619"/>
    </source>
</evidence>
<evidence type="ECO:0000256" key="10">
    <source>
        <dbReference type="ARBA" id="ARBA00022741"/>
    </source>
</evidence>
<dbReference type="FunFam" id="3.90.870.10:FF:000001">
    <property type="entry name" value="Riboflavin biosynthesis protein RibBA"/>
    <property type="match status" value="1"/>
</dbReference>
<feature type="binding site" evidence="20">
    <location>
        <position position="277"/>
    </location>
    <ligand>
        <name>Zn(2+)</name>
        <dbReference type="ChEBI" id="CHEBI:29105"/>
        <note>catalytic</note>
    </ligand>
</feature>
<evidence type="ECO:0000256" key="12">
    <source>
        <dbReference type="ARBA" id="ARBA00022833"/>
    </source>
</evidence>
<dbReference type="Gene3D" id="3.40.50.10990">
    <property type="entry name" value="GTP cyclohydrolase II"/>
    <property type="match status" value="1"/>
</dbReference>
<evidence type="ECO:0000313" key="22">
    <source>
        <dbReference type="EMBL" id="EJZ11860.1"/>
    </source>
</evidence>
<comment type="similarity">
    <text evidence="20">Belongs to the GTP cyclohydrolase II family.</text>
</comment>
<evidence type="ECO:0000256" key="15">
    <source>
        <dbReference type="ARBA" id="ARBA00023211"/>
    </source>
</evidence>
<dbReference type="GO" id="GO:0008686">
    <property type="term" value="F:3,4-dihydroxy-2-butanone-4-phosphate synthase activity"/>
    <property type="evidence" value="ECO:0007669"/>
    <property type="project" value="UniProtKB-EC"/>
</dbReference>
<dbReference type="EC" id="3.5.4.25" evidence="20"/>
<comment type="catalytic activity">
    <reaction evidence="1">
        <text>D-ribulose 5-phosphate = (2S)-2-hydroxy-3-oxobutyl phosphate + formate + H(+)</text>
        <dbReference type="Rhea" id="RHEA:18457"/>
        <dbReference type="ChEBI" id="CHEBI:15378"/>
        <dbReference type="ChEBI" id="CHEBI:15740"/>
        <dbReference type="ChEBI" id="CHEBI:58121"/>
        <dbReference type="ChEBI" id="CHEBI:58830"/>
        <dbReference type="EC" id="4.1.99.12"/>
    </reaction>
</comment>
<dbReference type="HOGENOM" id="CLU_020273_1_2_11"/>
<feature type="binding site" evidence="20">
    <location>
        <position position="266"/>
    </location>
    <ligand>
        <name>Zn(2+)</name>
        <dbReference type="ChEBI" id="CHEBI:29105"/>
        <note>catalytic</note>
    </ligand>
</feature>
<evidence type="ECO:0000256" key="4">
    <source>
        <dbReference type="ARBA" id="ARBA00002284"/>
    </source>
</evidence>